<evidence type="ECO:0000256" key="8">
    <source>
        <dbReference type="ARBA" id="ARBA00023132"/>
    </source>
</evidence>
<feature type="compositionally biased region" description="Basic and acidic residues" evidence="10">
    <location>
        <begin position="186"/>
        <end position="241"/>
    </location>
</feature>
<keyword evidence="8" id="KW-0906">Nuclear pore complex</keyword>
<sequence length="477" mass="50490">MTFVLNTSYFCLGFSAASASRYSTFLSCLRLFEILSTFSMGDAENAQQPSKKRGALKELSRENPGLDDEDDDSSALEGATFKTASEEVLASRRIVRVRRRDPSAAAAAAPPASNPFAGIRLVPFTAPAPATAAAETNEPLLKSNSAPSEKRQETQDDGRSDTTKEIIDGGEKDETEAVSTGEDGGAENKIDDDAKTTTTKDEDAAGEETEKAKDDKEADSVNKESGGDKTEKEEEGTDKNGDSGGALSSFQQHSSSKNAFTGLASTGFSTSSFSFGLASQEGSGSGSLTQQSSFSFGLPNNGKSSLFGTSSVTTESAGATTTTAFPSKQEVSVETGEENEKAAFTADSVMYEYFEGGWKERGKGELKVNVSSSTTSDISSARLVMRSKGNYRLILNASLYPEMKLASMDKKGITFACVNSVSEAKDGLSTFALKFKDPSVVEEFRAVVEEYKESKPAVVEASAPLKTPENSPSAEDA</sequence>
<keyword evidence="13" id="KW-1185">Reference proteome</keyword>
<keyword evidence="3" id="KW-0677">Repeat</keyword>
<feature type="region of interest" description="Disordered" evidence="10">
    <location>
        <begin position="455"/>
        <end position="477"/>
    </location>
</feature>
<keyword evidence="5" id="KW-0653">Protein transport</keyword>
<evidence type="ECO:0000256" key="9">
    <source>
        <dbReference type="ARBA" id="ARBA00023242"/>
    </source>
</evidence>
<evidence type="ECO:0000256" key="3">
    <source>
        <dbReference type="ARBA" id="ARBA00022737"/>
    </source>
</evidence>
<feature type="region of interest" description="Disordered" evidence="10">
    <location>
        <begin position="131"/>
        <end position="254"/>
    </location>
</feature>
<dbReference type="GO" id="GO:0051028">
    <property type="term" value="P:mRNA transport"/>
    <property type="evidence" value="ECO:0007669"/>
    <property type="project" value="UniProtKB-KW"/>
</dbReference>
<comment type="subcellular location">
    <subcellularLocation>
        <location evidence="1">Nucleus</location>
        <location evidence="1">Nuclear pore complex</location>
    </subcellularLocation>
</comment>
<dbReference type="GO" id="GO:0005643">
    <property type="term" value="C:nuclear pore"/>
    <property type="evidence" value="ECO:0007669"/>
    <property type="project" value="UniProtKB-SubCell"/>
</dbReference>
<protein>
    <recommendedName>
        <fullName evidence="11">RanBD1 domain-containing protein</fullName>
    </recommendedName>
</protein>
<comment type="caution">
    <text evidence="12">The sequence shown here is derived from an EMBL/GenBank/DDBJ whole genome shotgun (WGS) entry which is preliminary data.</text>
</comment>
<name>A0A6D2LD66_9BRAS</name>
<keyword evidence="7" id="KW-0811">Translocation</keyword>
<dbReference type="PANTHER" id="PTHR23138:SF142">
    <property type="entry name" value="RAN-BINDING PROTEIN 3B-RELATED"/>
    <property type="match status" value="1"/>
</dbReference>
<dbReference type="Gene3D" id="2.30.29.30">
    <property type="entry name" value="Pleckstrin-homology domain (PH domain)/Phosphotyrosine-binding domain (PTB)"/>
    <property type="match status" value="1"/>
</dbReference>
<dbReference type="EMBL" id="CACVBM020001717">
    <property type="protein sequence ID" value="CAA7057953.1"/>
    <property type="molecule type" value="Genomic_DNA"/>
</dbReference>
<feature type="domain" description="RanBD1" evidence="11">
    <location>
        <begin position="318"/>
        <end position="457"/>
    </location>
</feature>
<evidence type="ECO:0000256" key="7">
    <source>
        <dbReference type="ARBA" id="ARBA00023010"/>
    </source>
</evidence>
<dbReference type="InterPro" id="IPR045207">
    <property type="entry name" value="RanBD_NUP50_plant"/>
</dbReference>
<feature type="compositionally biased region" description="Acidic residues" evidence="10">
    <location>
        <begin position="65"/>
        <end position="74"/>
    </location>
</feature>
<dbReference type="OrthoDB" id="185618at2759"/>
<keyword evidence="4" id="KW-0509">mRNA transport</keyword>
<evidence type="ECO:0000259" key="11">
    <source>
        <dbReference type="PROSITE" id="PS50196"/>
    </source>
</evidence>
<keyword evidence="9" id="KW-0539">Nucleus</keyword>
<gene>
    <name evidence="12" type="ORF">MERR_LOCUS45189</name>
</gene>
<evidence type="ECO:0000313" key="13">
    <source>
        <dbReference type="Proteomes" id="UP000467841"/>
    </source>
</evidence>
<keyword evidence="2" id="KW-0813">Transport</keyword>
<reference evidence="12" key="1">
    <citation type="submission" date="2020-01" db="EMBL/GenBank/DDBJ databases">
        <authorList>
            <person name="Mishra B."/>
        </authorList>
    </citation>
    <scope>NUCLEOTIDE SEQUENCE [LARGE SCALE GENOMIC DNA]</scope>
</reference>
<evidence type="ECO:0000256" key="1">
    <source>
        <dbReference type="ARBA" id="ARBA00004567"/>
    </source>
</evidence>
<dbReference type="GO" id="GO:0015031">
    <property type="term" value="P:protein transport"/>
    <property type="evidence" value="ECO:0007669"/>
    <property type="project" value="UniProtKB-KW"/>
</dbReference>
<dbReference type="InterPro" id="IPR000156">
    <property type="entry name" value="Ran_bind_dom"/>
</dbReference>
<dbReference type="PANTHER" id="PTHR23138">
    <property type="entry name" value="RAN BINDING PROTEIN"/>
    <property type="match status" value="1"/>
</dbReference>
<keyword evidence="6" id="KW-0007">Acetylation</keyword>
<dbReference type="Pfam" id="PF08911">
    <property type="entry name" value="NUP50"/>
    <property type="match status" value="1"/>
</dbReference>
<proteinExistence type="predicted"/>
<dbReference type="Proteomes" id="UP000467841">
    <property type="component" value="Unassembled WGS sequence"/>
</dbReference>
<feature type="compositionally biased region" description="Polar residues" evidence="10">
    <location>
        <begin position="468"/>
        <end position="477"/>
    </location>
</feature>
<evidence type="ECO:0000256" key="6">
    <source>
        <dbReference type="ARBA" id="ARBA00022990"/>
    </source>
</evidence>
<dbReference type="AlphaFoldDB" id="A0A6D2LD66"/>
<dbReference type="Pfam" id="PF00638">
    <property type="entry name" value="Ran_BP1"/>
    <property type="match status" value="1"/>
</dbReference>
<evidence type="ECO:0000313" key="12">
    <source>
        <dbReference type="EMBL" id="CAA7057953.1"/>
    </source>
</evidence>
<accession>A0A6D2LD66</accession>
<evidence type="ECO:0000256" key="5">
    <source>
        <dbReference type="ARBA" id="ARBA00022927"/>
    </source>
</evidence>
<dbReference type="SMART" id="SM00160">
    <property type="entry name" value="RanBD"/>
    <property type="match status" value="1"/>
</dbReference>
<feature type="region of interest" description="Disordered" evidence="10">
    <location>
        <begin position="43"/>
        <end position="74"/>
    </location>
</feature>
<organism evidence="12 13">
    <name type="scientific">Microthlaspi erraticum</name>
    <dbReference type="NCBI Taxonomy" id="1685480"/>
    <lineage>
        <taxon>Eukaryota</taxon>
        <taxon>Viridiplantae</taxon>
        <taxon>Streptophyta</taxon>
        <taxon>Embryophyta</taxon>
        <taxon>Tracheophyta</taxon>
        <taxon>Spermatophyta</taxon>
        <taxon>Magnoliopsida</taxon>
        <taxon>eudicotyledons</taxon>
        <taxon>Gunneridae</taxon>
        <taxon>Pentapetalae</taxon>
        <taxon>rosids</taxon>
        <taxon>malvids</taxon>
        <taxon>Brassicales</taxon>
        <taxon>Brassicaceae</taxon>
        <taxon>Coluteocarpeae</taxon>
        <taxon>Microthlaspi</taxon>
    </lineage>
</organism>
<dbReference type="InterPro" id="IPR045255">
    <property type="entry name" value="RanBP1-like"/>
</dbReference>
<evidence type="ECO:0000256" key="10">
    <source>
        <dbReference type="SAM" id="MobiDB-lite"/>
    </source>
</evidence>
<feature type="compositionally biased region" description="Basic and acidic residues" evidence="10">
    <location>
        <begin position="148"/>
        <end position="172"/>
    </location>
</feature>
<evidence type="ECO:0000256" key="2">
    <source>
        <dbReference type="ARBA" id="ARBA00022448"/>
    </source>
</evidence>
<evidence type="ECO:0000256" key="4">
    <source>
        <dbReference type="ARBA" id="ARBA00022816"/>
    </source>
</evidence>
<dbReference type="CDD" id="cd13169">
    <property type="entry name" value="RanBD_NUP50_plant"/>
    <property type="match status" value="1"/>
</dbReference>
<dbReference type="PROSITE" id="PS50196">
    <property type="entry name" value="RANBD1"/>
    <property type="match status" value="1"/>
</dbReference>
<dbReference type="SUPFAM" id="SSF50729">
    <property type="entry name" value="PH domain-like"/>
    <property type="match status" value="1"/>
</dbReference>
<dbReference type="InterPro" id="IPR015007">
    <property type="entry name" value="NUP2/50/61"/>
</dbReference>
<dbReference type="InterPro" id="IPR011993">
    <property type="entry name" value="PH-like_dom_sf"/>
</dbReference>